<sequence length="209" mass="21646">MLSNVSVEGLGHQIKQLFDMACRAVGVDRCRRTLLVYVQTFDEQQFDPRSELSQMSALTAHPAVVPGPSRARARRHLELVRPGFVGQPAAPARMAQAPASAAPAAAPGAAAPPMRLTVRGRRVLATLGLVAATAMSVAVGGWAGSAVAEPAPAAAETVTVAPGQTLWAVADANAGPGTDVRELVEQIVAINGLESTELHVGQQLQVPRG</sequence>
<dbReference type="InterPro" id="IPR036779">
    <property type="entry name" value="LysM_dom_sf"/>
</dbReference>
<feature type="domain" description="LysM" evidence="1">
    <location>
        <begin position="156"/>
        <end position="206"/>
    </location>
</feature>
<evidence type="ECO:0000313" key="2">
    <source>
        <dbReference type="EMBL" id="GAA4423709.1"/>
    </source>
</evidence>
<organism evidence="2 3">
    <name type="scientific">Georgenia halophila</name>
    <dbReference type="NCBI Taxonomy" id="620889"/>
    <lineage>
        <taxon>Bacteria</taxon>
        <taxon>Bacillati</taxon>
        <taxon>Actinomycetota</taxon>
        <taxon>Actinomycetes</taxon>
        <taxon>Micrococcales</taxon>
        <taxon>Bogoriellaceae</taxon>
        <taxon>Georgenia</taxon>
    </lineage>
</organism>
<name>A0ABP8L8J6_9MICO</name>
<proteinExistence type="predicted"/>
<dbReference type="EMBL" id="BAABGN010000008">
    <property type="protein sequence ID" value="GAA4423709.1"/>
    <property type="molecule type" value="Genomic_DNA"/>
</dbReference>
<dbReference type="SMART" id="SM00257">
    <property type="entry name" value="LysM"/>
    <property type="match status" value="1"/>
</dbReference>
<dbReference type="PROSITE" id="PS51782">
    <property type="entry name" value="LYSM"/>
    <property type="match status" value="1"/>
</dbReference>
<dbReference type="Gene3D" id="3.10.350.10">
    <property type="entry name" value="LysM domain"/>
    <property type="match status" value="1"/>
</dbReference>
<dbReference type="Pfam" id="PF01476">
    <property type="entry name" value="LysM"/>
    <property type="match status" value="1"/>
</dbReference>
<comment type="caution">
    <text evidence="2">The sequence shown here is derived from an EMBL/GenBank/DDBJ whole genome shotgun (WGS) entry which is preliminary data.</text>
</comment>
<evidence type="ECO:0000313" key="3">
    <source>
        <dbReference type="Proteomes" id="UP001500622"/>
    </source>
</evidence>
<dbReference type="InterPro" id="IPR018392">
    <property type="entry name" value="LysM"/>
</dbReference>
<reference evidence="3" key="1">
    <citation type="journal article" date="2019" name="Int. J. Syst. Evol. Microbiol.">
        <title>The Global Catalogue of Microorganisms (GCM) 10K type strain sequencing project: providing services to taxonomists for standard genome sequencing and annotation.</title>
        <authorList>
            <consortium name="The Broad Institute Genomics Platform"/>
            <consortium name="The Broad Institute Genome Sequencing Center for Infectious Disease"/>
            <person name="Wu L."/>
            <person name="Ma J."/>
        </authorList>
    </citation>
    <scope>NUCLEOTIDE SEQUENCE [LARGE SCALE GENOMIC DNA]</scope>
    <source>
        <strain evidence="3">JCM 17810</strain>
    </source>
</reference>
<accession>A0ABP8L8J6</accession>
<keyword evidence="3" id="KW-1185">Reference proteome</keyword>
<gene>
    <name evidence="2" type="ORF">GCM10023169_19700</name>
</gene>
<protein>
    <recommendedName>
        <fullName evidence="1">LysM domain-containing protein</fullName>
    </recommendedName>
</protein>
<evidence type="ECO:0000259" key="1">
    <source>
        <dbReference type="PROSITE" id="PS51782"/>
    </source>
</evidence>
<dbReference type="Proteomes" id="UP001500622">
    <property type="component" value="Unassembled WGS sequence"/>
</dbReference>